<dbReference type="OrthoDB" id="1890277at2759"/>
<dbReference type="FunFam" id="1.25.40.10:FF:000031">
    <property type="entry name" value="Pentatricopeptide repeat-containing protein mitochondrial"/>
    <property type="match status" value="1"/>
</dbReference>
<dbReference type="PANTHER" id="PTHR47926">
    <property type="entry name" value="PENTATRICOPEPTIDE REPEAT-CONTAINING PROTEIN"/>
    <property type="match status" value="1"/>
</dbReference>
<name>A0A9P1E314_CUSEU</name>
<dbReference type="Pfam" id="PF20431">
    <property type="entry name" value="E_motif"/>
    <property type="match status" value="1"/>
</dbReference>
<dbReference type="InterPro" id="IPR046848">
    <property type="entry name" value="E_motif"/>
</dbReference>
<feature type="repeat" description="PPR" evidence="2">
    <location>
        <begin position="193"/>
        <end position="227"/>
    </location>
</feature>
<dbReference type="NCBIfam" id="TIGR00756">
    <property type="entry name" value="PPR"/>
    <property type="match status" value="5"/>
</dbReference>
<dbReference type="PANTHER" id="PTHR47926:SF532">
    <property type="entry name" value="PENTACOTRIPEPTIDE-REPEAT REGION OF PRORP DOMAIN-CONTAINING PROTEIN"/>
    <property type="match status" value="1"/>
</dbReference>
<dbReference type="InterPro" id="IPR046849">
    <property type="entry name" value="E2_motif"/>
</dbReference>
<dbReference type="AlphaFoldDB" id="A0A9P1E314"/>
<dbReference type="GO" id="GO:0003723">
    <property type="term" value="F:RNA binding"/>
    <property type="evidence" value="ECO:0007669"/>
    <property type="project" value="InterPro"/>
</dbReference>
<protein>
    <recommendedName>
        <fullName evidence="5">Pentatricopeptide repeat-containing protein</fullName>
    </recommendedName>
</protein>
<evidence type="ECO:0000313" key="3">
    <source>
        <dbReference type="EMBL" id="CAH9075145.1"/>
    </source>
</evidence>
<dbReference type="Proteomes" id="UP001152484">
    <property type="component" value="Unassembled WGS sequence"/>
</dbReference>
<feature type="repeat" description="PPR" evidence="2">
    <location>
        <begin position="395"/>
        <end position="429"/>
    </location>
</feature>
<keyword evidence="1" id="KW-0677">Repeat</keyword>
<dbReference type="Pfam" id="PF20430">
    <property type="entry name" value="Eplus_motif"/>
    <property type="match status" value="1"/>
</dbReference>
<proteinExistence type="predicted"/>
<dbReference type="InterPro" id="IPR046960">
    <property type="entry name" value="PPR_At4g14850-like_plant"/>
</dbReference>
<dbReference type="PROSITE" id="PS51375">
    <property type="entry name" value="PPR"/>
    <property type="match status" value="4"/>
</dbReference>
<dbReference type="FunFam" id="1.25.40.10:FF:000366">
    <property type="entry name" value="Pentatricopeptide (PPR) repeat-containing protein"/>
    <property type="match status" value="1"/>
</dbReference>
<dbReference type="SUPFAM" id="SSF48452">
    <property type="entry name" value="TPR-like"/>
    <property type="match status" value="1"/>
</dbReference>
<evidence type="ECO:0008006" key="5">
    <source>
        <dbReference type="Google" id="ProtNLM"/>
    </source>
</evidence>
<sequence length="721" mass="81041">MTRYMVYKNPGPVVKTVMTWYNQRTRRFYASSNVAYAKSRDISATWSNVDQLTQETHSWNIMVINSQLKELIKKGHVRNAREMFNKMPYRDEISWTNMIAAYVNASESFEALSLFHDMWAYTDLHMDPFILSLVLKACGISTNVKCGELVHGYSVKSGLVNSIFVGSSLLNMYMKLGKFWEGCKQFDEMPNKNVVSWTAIVTGLVHMGYNNEALMYFSEMWEDGIKYDSYSYAIALKACADMGYLNYGREIHTRIVKEGYGAGSYVANSLSTMYNKCGNIKYGLCLFEKMILKDVVSWTSIITTYVQMGEDELAIQAFLRMRDSHTSPNEYTYAAIVAACANLARLDWGEQLHSNTLHTGFVVFPSVGNSVMSLYSKCGLLGSASMVFNAMNKRDIVSWSTIIAGYAQAGHGEEAFNLLSWMRREGTEPTEFALASVLSVCGNMTSLYQGKQLHAHVLAIGLDQTVLIHSALVTMYSKCGNIKEASYIFQMAQCNDIVSWTAMISGLAEHGKSREAIDLFEKSSEAGLEPDSVTFVGVLSACSHAGLVDIGFHYFNSMIRDYKLRHSKEHYGCMIDLLCRAGRLSDAENMINSMPFEKDDVVWSTLLRACRLHGDVECGRRAAKHILKLDPDSAGAHITLANIYSSKGKWREAAELRKLMRSKGVIKEPGWSWLKLKTKMYAFVAGDKTHPESDYIYNILEFLTSDTELTSLEIASLIDDV</sequence>
<comment type="caution">
    <text evidence="3">The sequence shown here is derived from an EMBL/GenBank/DDBJ whole genome shotgun (WGS) entry which is preliminary data.</text>
</comment>
<gene>
    <name evidence="3" type="ORF">CEURO_LOCUS5498</name>
</gene>
<dbReference type="Pfam" id="PF01535">
    <property type="entry name" value="PPR"/>
    <property type="match status" value="3"/>
</dbReference>
<feature type="repeat" description="PPR" evidence="2">
    <location>
        <begin position="294"/>
        <end position="328"/>
    </location>
</feature>
<dbReference type="GO" id="GO:0009451">
    <property type="term" value="P:RNA modification"/>
    <property type="evidence" value="ECO:0007669"/>
    <property type="project" value="InterPro"/>
</dbReference>
<feature type="repeat" description="PPR" evidence="2">
    <location>
        <begin position="496"/>
        <end position="530"/>
    </location>
</feature>
<keyword evidence="4" id="KW-1185">Reference proteome</keyword>
<dbReference type="EMBL" id="CAMAPE010000009">
    <property type="protein sequence ID" value="CAH9075145.1"/>
    <property type="molecule type" value="Genomic_DNA"/>
</dbReference>
<dbReference type="Gene3D" id="1.25.40.10">
    <property type="entry name" value="Tetratricopeptide repeat domain"/>
    <property type="match status" value="4"/>
</dbReference>
<dbReference type="InterPro" id="IPR002885">
    <property type="entry name" value="PPR_rpt"/>
</dbReference>
<evidence type="ECO:0000313" key="4">
    <source>
        <dbReference type="Proteomes" id="UP001152484"/>
    </source>
</evidence>
<dbReference type="Pfam" id="PF13041">
    <property type="entry name" value="PPR_2"/>
    <property type="match status" value="4"/>
</dbReference>
<accession>A0A9P1E314</accession>
<dbReference type="FunFam" id="1.25.40.10:FF:000196">
    <property type="entry name" value="Pentatricopeptide repeat-containing protein At4g14850"/>
    <property type="match status" value="2"/>
</dbReference>
<evidence type="ECO:0000256" key="1">
    <source>
        <dbReference type="ARBA" id="ARBA00022737"/>
    </source>
</evidence>
<evidence type="ECO:0000256" key="2">
    <source>
        <dbReference type="PROSITE-ProRule" id="PRU00708"/>
    </source>
</evidence>
<dbReference type="InterPro" id="IPR011990">
    <property type="entry name" value="TPR-like_helical_dom_sf"/>
</dbReference>
<organism evidence="3 4">
    <name type="scientific">Cuscuta europaea</name>
    <name type="common">European dodder</name>
    <dbReference type="NCBI Taxonomy" id="41803"/>
    <lineage>
        <taxon>Eukaryota</taxon>
        <taxon>Viridiplantae</taxon>
        <taxon>Streptophyta</taxon>
        <taxon>Embryophyta</taxon>
        <taxon>Tracheophyta</taxon>
        <taxon>Spermatophyta</taxon>
        <taxon>Magnoliopsida</taxon>
        <taxon>eudicotyledons</taxon>
        <taxon>Gunneridae</taxon>
        <taxon>Pentapetalae</taxon>
        <taxon>asterids</taxon>
        <taxon>lamiids</taxon>
        <taxon>Solanales</taxon>
        <taxon>Convolvulaceae</taxon>
        <taxon>Cuscuteae</taxon>
        <taxon>Cuscuta</taxon>
        <taxon>Cuscuta subgen. Cuscuta</taxon>
    </lineage>
</organism>
<dbReference type="FunFam" id="1.25.40.10:FF:000343">
    <property type="entry name" value="Pentatricopeptide repeat-containing protein At3g58590"/>
    <property type="match status" value="1"/>
</dbReference>
<reference evidence="3" key="1">
    <citation type="submission" date="2022-07" db="EMBL/GenBank/DDBJ databases">
        <authorList>
            <person name="Macas J."/>
            <person name="Novak P."/>
            <person name="Neumann P."/>
        </authorList>
    </citation>
    <scope>NUCLEOTIDE SEQUENCE</scope>
</reference>